<reference evidence="2" key="1">
    <citation type="journal article" date="2020" name="Nature">
        <title>Giant virus diversity and host interactions through global metagenomics.</title>
        <authorList>
            <person name="Schulz F."/>
            <person name="Roux S."/>
            <person name="Paez-Espino D."/>
            <person name="Jungbluth S."/>
            <person name="Walsh D.A."/>
            <person name="Denef V.J."/>
            <person name="McMahon K.D."/>
            <person name="Konstantinidis K.T."/>
            <person name="Eloe-Fadrosh E.A."/>
            <person name="Kyrpides N.C."/>
            <person name="Woyke T."/>
        </authorList>
    </citation>
    <scope>NUCLEOTIDE SEQUENCE</scope>
    <source>
        <strain evidence="2">GVMAG-M-3300021343-4</strain>
    </source>
</reference>
<dbReference type="EMBL" id="MN739435">
    <property type="protein sequence ID" value="QHT04600.1"/>
    <property type="molecule type" value="Genomic_DNA"/>
</dbReference>
<organism evidence="2">
    <name type="scientific">viral metagenome</name>
    <dbReference type="NCBI Taxonomy" id="1070528"/>
    <lineage>
        <taxon>unclassified sequences</taxon>
        <taxon>metagenomes</taxon>
        <taxon>organismal metagenomes</taxon>
    </lineage>
</organism>
<dbReference type="SUPFAM" id="SSF51735">
    <property type="entry name" value="NAD(P)-binding Rossmann-fold domains"/>
    <property type="match status" value="1"/>
</dbReference>
<dbReference type="Gene3D" id="3.40.50.720">
    <property type="entry name" value="NAD(P)-binding Rossmann-like Domain"/>
    <property type="match status" value="1"/>
</dbReference>
<proteinExistence type="predicted"/>
<feature type="domain" description="NAD(P)-binding" evidence="1">
    <location>
        <begin position="5"/>
        <end position="315"/>
    </location>
</feature>
<protein>
    <recommendedName>
        <fullName evidence="1">NAD(P)-binding domain-containing protein</fullName>
    </recommendedName>
</protein>
<dbReference type="InterPro" id="IPR036291">
    <property type="entry name" value="NAD(P)-bd_dom_sf"/>
</dbReference>
<dbReference type="InterPro" id="IPR016040">
    <property type="entry name" value="NAD(P)-bd_dom"/>
</dbReference>
<evidence type="ECO:0000259" key="1">
    <source>
        <dbReference type="Pfam" id="PF16363"/>
    </source>
</evidence>
<dbReference type="AlphaFoldDB" id="A0A6C0CL23"/>
<sequence>MTKAIITGGCGFIGHHLVEHLLRKTDWELVVLDRLNYASKGFERLRSFGGLSHSRVKVLTVDLSHPFSEGVLYEIGTDIDYIIHTAAETHVDNSIAEPVEFIRNNVMSTVHLLEFARKLDNLRMFFYFSTDEVFGPALGDKLFTEDERHNPTNPYSASKSSAEQICMSYNNTYKIPLIKINCMNAFGERQHVEKFIPKVVKMILNGETVKIHSYPDKKTSGTRFYIHARNIAAAVLFLIENGKIGESYNITGEREVSNLEMAQFIADVMGQELKYEMVDFHSSRPGHDLRYGLDGSKMAEMGWVLPVSFEESLKHTIEWTIKHKGIWLEE</sequence>
<accession>A0A6C0CL23</accession>
<evidence type="ECO:0000313" key="2">
    <source>
        <dbReference type="EMBL" id="QHT04600.1"/>
    </source>
</evidence>
<dbReference type="Pfam" id="PF16363">
    <property type="entry name" value="GDP_Man_Dehyd"/>
    <property type="match status" value="1"/>
</dbReference>
<dbReference type="PANTHER" id="PTHR43000">
    <property type="entry name" value="DTDP-D-GLUCOSE 4,6-DEHYDRATASE-RELATED"/>
    <property type="match status" value="1"/>
</dbReference>
<name>A0A6C0CL23_9ZZZZ</name>
<dbReference type="Gene3D" id="3.90.25.10">
    <property type="entry name" value="UDP-galactose 4-epimerase, domain 1"/>
    <property type="match status" value="1"/>
</dbReference>